<name>A0A7S2IE84_9STRA</name>
<evidence type="ECO:0000256" key="1">
    <source>
        <dbReference type="SAM" id="MobiDB-lite"/>
    </source>
</evidence>
<gene>
    <name evidence="2" type="ORF">HTAM1171_LOCUS11679</name>
</gene>
<feature type="compositionally biased region" description="Basic and acidic residues" evidence="1">
    <location>
        <begin position="135"/>
        <end position="151"/>
    </location>
</feature>
<evidence type="ECO:0000313" key="2">
    <source>
        <dbReference type="EMBL" id="CAD9517062.1"/>
    </source>
</evidence>
<feature type="compositionally biased region" description="Basic and acidic residues" evidence="1">
    <location>
        <begin position="177"/>
        <end position="194"/>
    </location>
</feature>
<sequence length="391" mass="43248">MATNSGSDGVIDAIIEESNNATFTKKDDEISSEGGGGGELTVPGQTTRKRKRDVVRGMVKKLASLSLEDYRWRSNVFKQNEADRKVEESIARMMGEDPSYVRPMDASETKLGPLGKAEKDAVAWLSSVIEEEGKRAEQIAKSDGKLVRPMDGEGQGPLADIERQAVGFFNKIVDSEKERANTGTLRPKDLDESLRGPLGEAEASVISALEEITASEKLRAAQSKVRGGELVRPIDVPGPLGEAERVVLEFVLAERQRAKDREMNDGKVVRPMLSSDSSPMGKAERNAVKAVERLQEEEKERLRNLLRALEERRPMEVDRDSPLGVTEAFAVGVFRGPKLLMKVVDRVKELLQSENMDEKDEEILRLAASTSAETDDNKDDPENKKEKKKDS</sequence>
<protein>
    <submittedName>
        <fullName evidence="2">Uncharacterized protein</fullName>
    </submittedName>
</protein>
<feature type="region of interest" description="Disordered" evidence="1">
    <location>
        <begin position="262"/>
        <end position="289"/>
    </location>
</feature>
<feature type="region of interest" description="Disordered" evidence="1">
    <location>
        <begin position="135"/>
        <end position="158"/>
    </location>
</feature>
<feature type="region of interest" description="Disordered" evidence="1">
    <location>
        <begin position="21"/>
        <end position="53"/>
    </location>
</feature>
<dbReference type="EMBL" id="HBGV01018866">
    <property type="protein sequence ID" value="CAD9517062.1"/>
    <property type="molecule type" value="Transcribed_RNA"/>
</dbReference>
<dbReference type="AlphaFoldDB" id="A0A7S2IE84"/>
<feature type="region of interest" description="Disordered" evidence="1">
    <location>
        <begin position="354"/>
        <end position="391"/>
    </location>
</feature>
<feature type="region of interest" description="Disordered" evidence="1">
    <location>
        <begin position="177"/>
        <end position="196"/>
    </location>
</feature>
<accession>A0A7S2IE84</accession>
<organism evidence="2">
    <name type="scientific">Helicotheca tamesis</name>
    <dbReference type="NCBI Taxonomy" id="374047"/>
    <lineage>
        <taxon>Eukaryota</taxon>
        <taxon>Sar</taxon>
        <taxon>Stramenopiles</taxon>
        <taxon>Ochrophyta</taxon>
        <taxon>Bacillariophyta</taxon>
        <taxon>Mediophyceae</taxon>
        <taxon>Lithodesmiophycidae</taxon>
        <taxon>Lithodesmiales</taxon>
        <taxon>Lithodesmiaceae</taxon>
        <taxon>Helicotheca</taxon>
    </lineage>
</organism>
<feature type="compositionally biased region" description="Basic and acidic residues" evidence="1">
    <location>
        <begin position="380"/>
        <end position="391"/>
    </location>
</feature>
<proteinExistence type="predicted"/>
<reference evidence="2" key="1">
    <citation type="submission" date="2021-01" db="EMBL/GenBank/DDBJ databases">
        <authorList>
            <person name="Corre E."/>
            <person name="Pelletier E."/>
            <person name="Niang G."/>
            <person name="Scheremetjew M."/>
            <person name="Finn R."/>
            <person name="Kale V."/>
            <person name="Holt S."/>
            <person name="Cochrane G."/>
            <person name="Meng A."/>
            <person name="Brown T."/>
            <person name="Cohen L."/>
        </authorList>
    </citation>
    <scope>NUCLEOTIDE SEQUENCE</scope>
    <source>
        <strain evidence="2">CCMP826</strain>
    </source>
</reference>